<feature type="region of interest" description="Disordered" evidence="1">
    <location>
        <begin position="1"/>
        <end position="90"/>
    </location>
</feature>
<dbReference type="EMBL" id="NCSJ02000172">
    <property type="protein sequence ID" value="RFU28190.1"/>
    <property type="molecule type" value="Genomic_DNA"/>
</dbReference>
<feature type="non-terminal residue" evidence="2">
    <location>
        <position position="1"/>
    </location>
</feature>
<keyword evidence="3" id="KW-1185">Reference proteome</keyword>
<comment type="caution">
    <text evidence="2">The sequence shown here is derived from an EMBL/GenBank/DDBJ whole genome shotgun (WGS) entry which is preliminary data.</text>
</comment>
<organism evidence="2 3">
    <name type="scientific">Scytalidium lignicola</name>
    <name type="common">Hyphomycete</name>
    <dbReference type="NCBI Taxonomy" id="5539"/>
    <lineage>
        <taxon>Eukaryota</taxon>
        <taxon>Fungi</taxon>
        <taxon>Dikarya</taxon>
        <taxon>Ascomycota</taxon>
        <taxon>Pezizomycotina</taxon>
        <taxon>Leotiomycetes</taxon>
        <taxon>Leotiomycetes incertae sedis</taxon>
        <taxon>Scytalidium</taxon>
    </lineage>
</organism>
<sequence>MIQGPGSGDQVDNNNKQQPKEGFEEGFEEESEEGSKEISEESSEDSSEEDQGLTVEESSRATRKKLTPPLPKPDLKPVSKAPSPDPNLDFELEDNVKQALITILKEVKITRLNLFYKDKKKA</sequence>
<dbReference type="Proteomes" id="UP000258309">
    <property type="component" value="Unassembled WGS sequence"/>
</dbReference>
<feature type="non-terminal residue" evidence="2">
    <location>
        <position position="122"/>
    </location>
</feature>
<protein>
    <submittedName>
        <fullName evidence="2">Uncharacterized protein</fullName>
    </submittedName>
</protein>
<evidence type="ECO:0000313" key="2">
    <source>
        <dbReference type="EMBL" id="RFU28190.1"/>
    </source>
</evidence>
<accession>A0A3E2H469</accession>
<dbReference type="AlphaFoldDB" id="A0A3E2H469"/>
<evidence type="ECO:0000256" key="1">
    <source>
        <dbReference type="SAM" id="MobiDB-lite"/>
    </source>
</evidence>
<name>A0A3E2H469_SCYLI</name>
<evidence type="ECO:0000313" key="3">
    <source>
        <dbReference type="Proteomes" id="UP000258309"/>
    </source>
</evidence>
<reference evidence="2 3" key="1">
    <citation type="submission" date="2018-05" db="EMBL/GenBank/DDBJ databases">
        <title>Draft genome sequence of Scytalidium lignicola DSM 105466, a ubiquitous saprotrophic fungus.</title>
        <authorList>
            <person name="Buettner E."/>
            <person name="Gebauer A.M."/>
            <person name="Hofrichter M."/>
            <person name="Liers C."/>
            <person name="Kellner H."/>
        </authorList>
    </citation>
    <scope>NUCLEOTIDE SEQUENCE [LARGE SCALE GENOMIC DNA]</scope>
    <source>
        <strain evidence="2 3">DSM 105466</strain>
    </source>
</reference>
<proteinExistence type="predicted"/>
<feature type="compositionally biased region" description="Acidic residues" evidence="1">
    <location>
        <begin position="40"/>
        <end position="51"/>
    </location>
</feature>
<gene>
    <name evidence="2" type="ORF">B7463_g8126</name>
</gene>